<evidence type="ECO:0000256" key="3">
    <source>
        <dbReference type="ARBA" id="ARBA00022448"/>
    </source>
</evidence>
<dbReference type="Gene3D" id="1.20.1250.20">
    <property type="entry name" value="MFS general substrate transporter like domains"/>
    <property type="match status" value="2"/>
</dbReference>
<comment type="subcellular location">
    <subcellularLocation>
        <location evidence="1">Membrane</location>
        <topology evidence="1">Multi-pass membrane protein</topology>
    </subcellularLocation>
</comment>
<evidence type="ECO:0000259" key="10">
    <source>
        <dbReference type="PROSITE" id="PS50850"/>
    </source>
</evidence>
<evidence type="ECO:0000256" key="5">
    <source>
        <dbReference type="ARBA" id="ARBA00022692"/>
    </source>
</evidence>
<dbReference type="GO" id="GO:0055062">
    <property type="term" value="P:phosphate ion homeostasis"/>
    <property type="evidence" value="ECO:0007669"/>
    <property type="project" value="UniProtKB-ARBA"/>
</dbReference>
<name>A0A7S0PPG2_9CHLO</name>
<dbReference type="InterPro" id="IPR000849">
    <property type="entry name" value="Sugar_P_transporter"/>
</dbReference>
<feature type="transmembrane region" description="Helical" evidence="9">
    <location>
        <begin position="181"/>
        <end position="205"/>
    </location>
</feature>
<feature type="transmembrane region" description="Helical" evidence="9">
    <location>
        <begin position="310"/>
        <end position="332"/>
    </location>
</feature>
<gene>
    <name evidence="11" type="ORF">OMED0929_LOCUS7143</name>
</gene>
<reference evidence="11" key="1">
    <citation type="submission" date="2021-01" db="EMBL/GenBank/DDBJ databases">
        <authorList>
            <person name="Corre E."/>
            <person name="Pelletier E."/>
            <person name="Niang G."/>
            <person name="Scheremetjew M."/>
            <person name="Finn R."/>
            <person name="Kale V."/>
            <person name="Holt S."/>
            <person name="Cochrane G."/>
            <person name="Meng A."/>
            <person name="Brown T."/>
            <person name="Cohen L."/>
        </authorList>
    </citation>
    <scope>NUCLEOTIDE SEQUENCE</scope>
    <source>
        <strain evidence="11">Clade-D-RCC2572</strain>
    </source>
</reference>
<evidence type="ECO:0000256" key="6">
    <source>
        <dbReference type="ARBA" id="ARBA00022989"/>
    </source>
</evidence>
<evidence type="ECO:0000256" key="2">
    <source>
        <dbReference type="ARBA" id="ARBA00009598"/>
    </source>
</evidence>
<feature type="transmembrane region" description="Helical" evidence="9">
    <location>
        <begin position="280"/>
        <end position="298"/>
    </location>
</feature>
<keyword evidence="6 9" id="KW-1133">Transmembrane helix</keyword>
<dbReference type="Pfam" id="PF07690">
    <property type="entry name" value="MFS_1"/>
    <property type="match status" value="1"/>
</dbReference>
<dbReference type="SUPFAM" id="SSF103473">
    <property type="entry name" value="MFS general substrate transporter"/>
    <property type="match status" value="1"/>
</dbReference>
<comment type="similarity">
    <text evidence="2">Belongs to the major facilitator superfamily. Organophosphate:Pi antiporter (OPA) (TC 2.A.1.4) family.</text>
</comment>
<evidence type="ECO:0000256" key="4">
    <source>
        <dbReference type="ARBA" id="ARBA00022597"/>
    </source>
</evidence>
<dbReference type="InterPro" id="IPR011701">
    <property type="entry name" value="MFS"/>
</dbReference>
<dbReference type="PIRSF" id="PIRSF002808">
    <property type="entry name" value="Hexose_phosphate_transp"/>
    <property type="match status" value="1"/>
</dbReference>
<feature type="transmembrane region" description="Helical" evidence="9">
    <location>
        <begin position="368"/>
        <end position="394"/>
    </location>
</feature>
<keyword evidence="5 9" id="KW-0812">Transmembrane</keyword>
<evidence type="ECO:0000256" key="1">
    <source>
        <dbReference type="ARBA" id="ARBA00004141"/>
    </source>
</evidence>
<feature type="domain" description="Major facilitator superfamily (MFS) profile" evidence="10">
    <location>
        <begin position="53"/>
        <end position="464"/>
    </location>
</feature>
<keyword evidence="7 9" id="KW-0472">Membrane</keyword>
<proteinExistence type="inferred from homology"/>
<feature type="transmembrane region" description="Helical" evidence="9">
    <location>
        <begin position="344"/>
        <end position="362"/>
    </location>
</feature>
<protein>
    <recommendedName>
        <fullName evidence="10">Major facilitator superfamily (MFS) profile domain-containing protein</fullName>
    </recommendedName>
</protein>
<dbReference type="PANTHER" id="PTHR43184">
    <property type="entry name" value="MAJOR FACILITATOR SUPERFAMILY TRANSPORTER 16, ISOFORM B"/>
    <property type="match status" value="1"/>
</dbReference>
<evidence type="ECO:0000256" key="7">
    <source>
        <dbReference type="ARBA" id="ARBA00023136"/>
    </source>
</evidence>
<evidence type="ECO:0000256" key="8">
    <source>
        <dbReference type="SAM" id="MobiDB-lite"/>
    </source>
</evidence>
<sequence length="482" mass="51296">MTPRRDVARSAAPVAMQDAENDVPRAAEEACEEDECAVRVVEEEFPRDEVERLQRVTLMGMFVSYCSAYFVRKPMSVVKKPMQDALGFSTGTVGLIDSAFLLTYALGQFVIPAIGDKVGAKKVIIVGGVVSFLCCVAFGYIALPYALMALWAINGLAQSASYPLHVKLLNPWFTSKERGTAMGIWATSQQVGATGATVLAAWLLAKVGWRLSIAIPAAFMLVTSVLLANMNLDPPWLQNTTYGEEALKNTKKGSPDVEPASAGIAFTEVLRIPRLKMLMVSYFFVKIVRYCLLFWLPYYLAKEFGMSVAIAGYLSCVYDLGGVLGGLSCGVIGDKFFQGRRPMLGAIFCAILTFAIGGYQTACGMGIWANALCMALIGFLVAGPDALLGSTAIADCCEQAGYGEEVLGTAAGIVNGMGSIGAVLQGTLTAYIAEKYGWGALFCTLAVLSALSVVSLLAATNSKFVESDQDEDEGIGATLVVA</sequence>
<feature type="transmembrane region" description="Helical" evidence="9">
    <location>
        <begin position="406"/>
        <end position="424"/>
    </location>
</feature>
<evidence type="ECO:0000313" key="11">
    <source>
        <dbReference type="EMBL" id="CAD8588781.1"/>
    </source>
</evidence>
<dbReference type="GO" id="GO:0022857">
    <property type="term" value="F:transmembrane transporter activity"/>
    <property type="evidence" value="ECO:0007669"/>
    <property type="project" value="InterPro"/>
</dbReference>
<feature type="transmembrane region" description="Helical" evidence="9">
    <location>
        <begin position="436"/>
        <end position="459"/>
    </location>
</feature>
<dbReference type="PANTHER" id="PTHR43184:SF30">
    <property type="entry name" value="MFS DOMAIN-CONTAINING PROTEIN"/>
    <property type="match status" value="1"/>
</dbReference>
<dbReference type="AlphaFoldDB" id="A0A7S0PPG2"/>
<feature type="transmembrane region" description="Helical" evidence="9">
    <location>
        <begin position="91"/>
        <end position="111"/>
    </location>
</feature>
<evidence type="ECO:0000256" key="9">
    <source>
        <dbReference type="SAM" id="Phobius"/>
    </source>
</evidence>
<dbReference type="EMBL" id="HBEW01008479">
    <property type="protein sequence ID" value="CAD8588781.1"/>
    <property type="molecule type" value="Transcribed_RNA"/>
</dbReference>
<feature type="region of interest" description="Disordered" evidence="8">
    <location>
        <begin position="1"/>
        <end position="26"/>
    </location>
</feature>
<feature type="transmembrane region" description="Helical" evidence="9">
    <location>
        <begin position="211"/>
        <end position="228"/>
    </location>
</feature>
<keyword evidence="3" id="KW-0813">Transport</keyword>
<dbReference type="GO" id="GO:0016020">
    <property type="term" value="C:membrane"/>
    <property type="evidence" value="ECO:0007669"/>
    <property type="project" value="UniProtKB-SubCell"/>
</dbReference>
<accession>A0A7S0PPG2</accession>
<organism evidence="11">
    <name type="scientific">Ostreococcus mediterraneus</name>
    <dbReference type="NCBI Taxonomy" id="1486918"/>
    <lineage>
        <taxon>Eukaryota</taxon>
        <taxon>Viridiplantae</taxon>
        <taxon>Chlorophyta</taxon>
        <taxon>Mamiellophyceae</taxon>
        <taxon>Mamiellales</taxon>
        <taxon>Bathycoccaceae</taxon>
        <taxon>Ostreococcus</taxon>
    </lineage>
</organism>
<dbReference type="PROSITE" id="PS50850">
    <property type="entry name" value="MFS"/>
    <property type="match status" value="1"/>
</dbReference>
<dbReference type="InterPro" id="IPR036259">
    <property type="entry name" value="MFS_trans_sf"/>
</dbReference>
<dbReference type="InterPro" id="IPR020846">
    <property type="entry name" value="MFS_dom"/>
</dbReference>
<keyword evidence="4" id="KW-0762">Sugar transport</keyword>
<feature type="transmembrane region" description="Helical" evidence="9">
    <location>
        <begin position="123"/>
        <end position="143"/>
    </location>
</feature>